<evidence type="ECO:0000313" key="2">
    <source>
        <dbReference type="Proteomes" id="UP000608513"/>
    </source>
</evidence>
<evidence type="ECO:0000313" key="1">
    <source>
        <dbReference type="EMBL" id="MBC5786268.1"/>
    </source>
</evidence>
<dbReference type="EMBL" id="JACORT010000016">
    <property type="protein sequence ID" value="MBC5786268.1"/>
    <property type="molecule type" value="Genomic_DNA"/>
</dbReference>
<gene>
    <name evidence="1" type="ORF">H8N03_25245</name>
</gene>
<sequence length="84" mass="9440">MSDFSGMEHSFALPSATAELQGGLADLRQRSYDVKLEEIEFRRLHAADELQAIHKLRSEIQLPGKALADPGFLTREKKETAKGW</sequence>
<dbReference type="Proteomes" id="UP000608513">
    <property type="component" value="Unassembled WGS sequence"/>
</dbReference>
<accession>A0A923SEG8</accession>
<dbReference type="RefSeq" id="WP_187079014.1">
    <property type="nucleotide sequence ID" value="NZ_JACORT010000016.1"/>
</dbReference>
<reference evidence="1" key="1">
    <citation type="submission" date="2020-08" db="EMBL/GenBank/DDBJ databases">
        <title>Ramlibacter sp. USB13 16S ribosomal RNA gene genome sequencing and assembly.</title>
        <authorList>
            <person name="Kang M."/>
        </authorList>
    </citation>
    <scope>NUCLEOTIDE SEQUENCE</scope>
    <source>
        <strain evidence="1">USB13</strain>
    </source>
</reference>
<organism evidence="1 2">
    <name type="scientific">Ramlibacter cellulosilyticus</name>
    <dbReference type="NCBI Taxonomy" id="2764187"/>
    <lineage>
        <taxon>Bacteria</taxon>
        <taxon>Pseudomonadati</taxon>
        <taxon>Pseudomonadota</taxon>
        <taxon>Betaproteobacteria</taxon>
        <taxon>Burkholderiales</taxon>
        <taxon>Comamonadaceae</taxon>
        <taxon>Ramlibacter</taxon>
    </lineage>
</organism>
<keyword evidence="2" id="KW-1185">Reference proteome</keyword>
<name>A0A923SEG8_9BURK</name>
<proteinExistence type="predicted"/>
<comment type="caution">
    <text evidence="1">The sequence shown here is derived from an EMBL/GenBank/DDBJ whole genome shotgun (WGS) entry which is preliminary data.</text>
</comment>
<protein>
    <submittedName>
        <fullName evidence="1">Uncharacterized protein</fullName>
    </submittedName>
</protein>
<dbReference type="AlphaFoldDB" id="A0A923SEG8"/>